<dbReference type="EMBL" id="LR796670">
    <property type="protein sequence ID" value="CAB4159374.1"/>
    <property type="molecule type" value="Genomic_DNA"/>
</dbReference>
<name>A0A6J5NVX4_9CAUD</name>
<evidence type="ECO:0000313" key="1">
    <source>
        <dbReference type="EMBL" id="CAB4159374.1"/>
    </source>
</evidence>
<gene>
    <name evidence="1" type="ORF">UFOVP699_110</name>
</gene>
<organism evidence="1">
    <name type="scientific">uncultured Caudovirales phage</name>
    <dbReference type="NCBI Taxonomy" id="2100421"/>
    <lineage>
        <taxon>Viruses</taxon>
        <taxon>Duplodnaviria</taxon>
        <taxon>Heunggongvirae</taxon>
        <taxon>Uroviricota</taxon>
        <taxon>Caudoviricetes</taxon>
        <taxon>Peduoviridae</taxon>
        <taxon>Maltschvirus</taxon>
        <taxon>Maltschvirus maltsch</taxon>
    </lineage>
</organism>
<reference evidence="1" key="1">
    <citation type="submission" date="2020-04" db="EMBL/GenBank/DDBJ databases">
        <authorList>
            <person name="Chiriac C."/>
            <person name="Salcher M."/>
            <person name="Ghai R."/>
            <person name="Kavagutti S V."/>
        </authorList>
    </citation>
    <scope>NUCLEOTIDE SEQUENCE</scope>
</reference>
<dbReference type="SUPFAM" id="SSF56784">
    <property type="entry name" value="HAD-like"/>
    <property type="match status" value="1"/>
</dbReference>
<dbReference type="InterPro" id="IPR036412">
    <property type="entry name" value="HAD-like_sf"/>
</dbReference>
<protein>
    <recommendedName>
        <fullName evidence="2">HAD-like domain containing protein</fullName>
    </recommendedName>
</protein>
<accession>A0A6J5NVX4</accession>
<evidence type="ECO:0008006" key="2">
    <source>
        <dbReference type="Google" id="ProtNLM"/>
    </source>
</evidence>
<sequence>MKVSFDFDGTLDRADVQRFAKELIAEGHEVWIVTSRIATEPALAKGWHWVERQNEELYRVAEEVGILRERIVFTEHVDKIKYLKGKCFAFHLDDDEWELIAIMEDRDKCRPLNINHFEWEHSCRQILNTDKND</sequence>
<proteinExistence type="predicted"/>